<evidence type="ECO:0000256" key="6">
    <source>
        <dbReference type="RuleBase" id="RU362118"/>
    </source>
</evidence>
<evidence type="ECO:0000256" key="3">
    <source>
        <dbReference type="ARBA" id="ARBA00022679"/>
    </source>
</evidence>
<sequence>MSDIGVLTTFFKAIIDASRFYKNPEFETIQLHGGQIPDSDTRARAVPIYQTASFCFRDADHAAEVFNMNDPAFAYTRLSNPTIAAFEQRMAQLEGGTAAVATGSGQGAQFVAVAALVRAGDNIVSSLNPSFFQLIFSISMFVIPHHVCAHSRTVLYLAIWKNFGVSVNFVSSADPDAFAAAIDENTKAIFIEVMGNPSLVMFDIASLAEVAHNHRIPLIVDNTFGVGGYLIRPFDHGADIIIHSATKWIGGHGTTIGGVIIDSGKFDWHSGKFPALTSPYRGVVYSEKFGSNAYAAKVRTDMAFTGSCMNPFGAFLLLQGLETLSLRAERHSANGMALAKWLVKHPKVAWVSYHGLESNEFHQLAKKLMRSGLFGGMVNFAIKGGLPKACKFINSLKLVSNLANIGDAKTLITQPGATISVLGEEDAALTGITEDMLRLSTGLEAINDIIADFEGAFEVTFSEDEVVSPAID</sequence>
<dbReference type="Gene3D" id="3.90.1150.10">
    <property type="entry name" value="Aspartate Aminotransferase, domain 1"/>
    <property type="match status" value="1"/>
</dbReference>
<evidence type="ECO:0000313" key="8">
    <source>
        <dbReference type="Proteomes" id="UP000001194"/>
    </source>
</evidence>
<dbReference type="PANTHER" id="PTHR43797">
    <property type="entry name" value="HOMOCYSTEINE/CYSTEINE SYNTHASE"/>
    <property type="match status" value="1"/>
</dbReference>
<comment type="cofactor">
    <cofactor evidence="1 6">
        <name>pyridoxal 5'-phosphate</name>
        <dbReference type="ChEBI" id="CHEBI:597326"/>
    </cofactor>
</comment>
<keyword evidence="8" id="KW-1185">Reference proteome</keyword>
<dbReference type="GeneID" id="6078463"/>
<dbReference type="RefSeq" id="XP_001882827.1">
    <property type="nucleotide sequence ID" value="XM_001882792.1"/>
</dbReference>
<dbReference type="STRING" id="486041.B0DG55"/>
<dbReference type="KEGG" id="lbc:LACBIDRAFT_300150"/>
<dbReference type="InterPro" id="IPR015424">
    <property type="entry name" value="PyrdxlP-dep_Trfase"/>
</dbReference>
<evidence type="ECO:0000256" key="4">
    <source>
        <dbReference type="ARBA" id="ARBA00022898"/>
    </source>
</evidence>
<gene>
    <name evidence="7" type="ORF">LACBIDRAFT_300150</name>
</gene>
<dbReference type="Proteomes" id="UP000001194">
    <property type="component" value="Unassembled WGS sequence"/>
</dbReference>
<dbReference type="InterPro" id="IPR054542">
    <property type="entry name" value="Cys_met_metab_PP"/>
</dbReference>
<dbReference type="GO" id="GO:0071269">
    <property type="term" value="P:L-homocysteine biosynthetic process"/>
    <property type="evidence" value="ECO:0007669"/>
    <property type="project" value="TreeGrafter"/>
</dbReference>
<reference evidence="7 8" key="1">
    <citation type="journal article" date="2008" name="Nature">
        <title>The genome of Laccaria bicolor provides insights into mycorrhizal symbiosis.</title>
        <authorList>
            <person name="Martin F."/>
            <person name="Aerts A."/>
            <person name="Ahren D."/>
            <person name="Brun A."/>
            <person name="Danchin E.G.J."/>
            <person name="Duchaussoy F."/>
            <person name="Gibon J."/>
            <person name="Kohler A."/>
            <person name="Lindquist E."/>
            <person name="Pereda V."/>
            <person name="Salamov A."/>
            <person name="Shapiro H.J."/>
            <person name="Wuyts J."/>
            <person name="Blaudez D."/>
            <person name="Buee M."/>
            <person name="Brokstein P."/>
            <person name="Canbaeck B."/>
            <person name="Cohen D."/>
            <person name="Courty P.E."/>
            <person name="Coutinho P.M."/>
            <person name="Delaruelle C."/>
            <person name="Detter J.C."/>
            <person name="Deveau A."/>
            <person name="DiFazio S."/>
            <person name="Duplessis S."/>
            <person name="Fraissinet-Tachet L."/>
            <person name="Lucic E."/>
            <person name="Frey-Klett P."/>
            <person name="Fourrey C."/>
            <person name="Feussner I."/>
            <person name="Gay G."/>
            <person name="Grimwood J."/>
            <person name="Hoegger P.J."/>
            <person name="Jain P."/>
            <person name="Kilaru S."/>
            <person name="Labbe J."/>
            <person name="Lin Y.C."/>
            <person name="Legue V."/>
            <person name="Le Tacon F."/>
            <person name="Marmeisse R."/>
            <person name="Melayah D."/>
            <person name="Montanini B."/>
            <person name="Muratet M."/>
            <person name="Nehls U."/>
            <person name="Niculita-Hirzel H."/>
            <person name="Oudot-Le Secq M.P."/>
            <person name="Peter M."/>
            <person name="Quesneville H."/>
            <person name="Rajashekar B."/>
            <person name="Reich M."/>
            <person name="Rouhier N."/>
            <person name="Schmutz J."/>
            <person name="Yin T."/>
            <person name="Chalot M."/>
            <person name="Henrissat B."/>
            <person name="Kuees U."/>
            <person name="Lucas S."/>
            <person name="Van de Peer Y."/>
            <person name="Podila G.K."/>
            <person name="Polle A."/>
            <person name="Pukkila P.J."/>
            <person name="Richardson P.M."/>
            <person name="Rouze P."/>
            <person name="Sanders I.R."/>
            <person name="Stajich J.E."/>
            <person name="Tunlid A."/>
            <person name="Tuskan G."/>
            <person name="Grigoriev I.V."/>
        </authorList>
    </citation>
    <scope>NUCLEOTIDE SEQUENCE [LARGE SCALE GENOMIC DNA]</scope>
    <source>
        <strain evidence="8">S238N-H82 / ATCC MYA-4686</strain>
    </source>
</reference>
<keyword evidence="3" id="KW-0808">Transferase</keyword>
<dbReference type="InterPro" id="IPR015421">
    <property type="entry name" value="PyrdxlP-dep_Trfase_major"/>
</dbReference>
<name>B0DG55_LACBS</name>
<comment type="similarity">
    <text evidence="2 6">Belongs to the trans-sulfuration enzymes family.</text>
</comment>
<protein>
    <submittedName>
        <fullName evidence="7">Predicted protein</fullName>
    </submittedName>
</protein>
<keyword evidence="4 5" id="KW-0663">Pyridoxal phosphate</keyword>
<dbReference type="PIRSF" id="PIRSF001434">
    <property type="entry name" value="CGS"/>
    <property type="match status" value="1"/>
</dbReference>
<feature type="modified residue" description="N6-(pyridoxal phosphate)lysine" evidence="5">
    <location>
        <position position="247"/>
    </location>
</feature>
<dbReference type="GO" id="GO:0004124">
    <property type="term" value="F:cysteine synthase activity"/>
    <property type="evidence" value="ECO:0007669"/>
    <property type="project" value="TreeGrafter"/>
</dbReference>
<proteinExistence type="inferred from homology"/>
<dbReference type="GO" id="GO:0006535">
    <property type="term" value="P:cysteine biosynthetic process from serine"/>
    <property type="evidence" value="ECO:0007669"/>
    <property type="project" value="TreeGrafter"/>
</dbReference>
<dbReference type="InterPro" id="IPR015422">
    <property type="entry name" value="PyrdxlP-dep_Trfase_small"/>
</dbReference>
<dbReference type="Gene3D" id="3.40.640.10">
    <property type="entry name" value="Type I PLP-dependent aspartate aminotransferase-like (Major domain)"/>
    <property type="match status" value="1"/>
</dbReference>
<dbReference type="HOGENOM" id="CLU_018986_4_0_1"/>
<evidence type="ECO:0000256" key="2">
    <source>
        <dbReference type="ARBA" id="ARBA00009077"/>
    </source>
</evidence>
<dbReference type="PANTHER" id="PTHR43797:SF2">
    <property type="entry name" value="HOMOCYSTEINE_CYSTEINE SYNTHASE"/>
    <property type="match status" value="1"/>
</dbReference>
<accession>B0DG55</accession>
<dbReference type="GO" id="GO:0003961">
    <property type="term" value="F:O-acetylhomoserine aminocarboxypropyltransferase activity"/>
    <property type="evidence" value="ECO:0007669"/>
    <property type="project" value="TreeGrafter"/>
</dbReference>
<dbReference type="Pfam" id="PF01053">
    <property type="entry name" value="Cys_Met_Meta_PP"/>
    <property type="match status" value="1"/>
</dbReference>
<dbReference type="SUPFAM" id="SSF53383">
    <property type="entry name" value="PLP-dependent transferases"/>
    <property type="match status" value="1"/>
</dbReference>
<evidence type="ECO:0000256" key="1">
    <source>
        <dbReference type="ARBA" id="ARBA00001933"/>
    </source>
</evidence>
<dbReference type="AlphaFoldDB" id="B0DG55"/>
<evidence type="ECO:0000313" key="7">
    <source>
        <dbReference type="EMBL" id="EDR06455.1"/>
    </source>
</evidence>
<dbReference type="GO" id="GO:0030170">
    <property type="term" value="F:pyridoxal phosphate binding"/>
    <property type="evidence" value="ECO:0007669"/>
    <property type="project" value="InterPro"/>
</dbReference>
<dbReference type="OrthoDB" id="3512640at2759"/>
<dbReference type="GO" id="GO:0005737">
    <property type="term" value="C:cytoplasm"/>
    <property type="evidence" value="ECO:0007669"/>
    <property type="project" value="TreeGrafter"/>
</dbReference>
<organism evidence="8">
    <name type="scientific">Laccaria bicolor (strain S238N-H82 / ATCC MYA-4686)</name>
    <name type="common">Bicoloured deceiver</name>
    <name type="synonym">Laccaria laccata var. bicolor</name>
    <dbReference type="NCBI Taxonomy" id="486041"/>
    <lineage>
        <taxon>Eukaryota</taxon>
        <taxon>Fungi</taxon>
        <taxon>Dikarya</taxon>
        <taxon>Basidiomycota</taxon>
        <taxon>Agaricomycotina</taxon>
        <taxon>Agaricomycetes</taxon>
        <taxon>Agaricomycetidae</taxon>
        <taxon>Agaricales</taxon>
        <taxon>Agaricineae</taxon>
        <taxon>Hydnangiaceae</taxon>
        <taxon>Laccaria</taxon>
    </lineage>
</organism>
<dbReference type="EMBL" id="DS547108">
    <property type="protein sequence ID" value="EDR06455.1"/>
    <property type="molecule type" value="Genomic_DNA"/>
</dbReference>
<dbReference type="InParanoid" id="B0DG55"/>
<dbReference type="InterPro" id="IPR006235">
    <property type="entry name" value="OAc-hSer/O-AcSer_sulfhydrylase"/>
</dbReference>
<dbReference type="InterPro" id="IPR000277">
    <property type="entry name" value="Cys/Met-Metab_PyrdxlP-dep_enz"/>
</dbReference>
<dbReference type="PROSITE" id="PS00868">
    <property type="entry name" value="CYS_MET_METAB_PP"/>
    <property type="match status" value="1"/>
</dbReference>
<evidence type="ECO:0000256" key="5">
    <source>
        <dbReference type="PIRSR" id="PIRSR001434-2"/>
    </source>
</evidence>
<dbReference type="GO" id="GO:0019346">
    <property type="term" value="P:transsulfuration"/>
    <property type="evidence" value="ECO:0007669"/>
    <property type="project" value="InterPro"/>
</dbReference>